<dbReference type="RefSeq" id="WP_072898922.1">
    <property type="nucleotide sequence ID" value="NZ_FQWZ01000007.1"/>
</dbReference>
<dbReference type="Pfam" id="PF08886">
    <property type="entry name" value="GshA"/>
    <property type="match status" value="1"/>
</dbReference>
<dbReference type="AlphaFoldDB" id="A0A1M5RA31"/>
<dbReference type="InterPro" id="IPR011718">
    <property type="entry name" value="GshA"/>
</dbReference>
<dbReference type="Proteomes" id="UP000199758">
    <property type="component" value="Unassembled WGS sequence"/>
</dbReference>
<dbReference type="Gene3D" id="3.40.50.11280">
    <property type="entry name" value="Glutamate-cysteine ligase, N-terminal domain"/>
    <property type="match status" value="1"/>
</dbReference>
<gene>
    <name evidence="1" type="ORF">SAMN04488068_2984</name>
</gene>
<protein>
    <submittedName>
        <fullName evidence="1">Glutamate--cysteine ligase</fullName>
    </submittedName>
</protein>
<organism evidence="1 2">
    <name type="scientific">Hydrocarboniphaga daqingensis</name>
    <dbReference type="NCBI Taxonomy" id="490188"/>
    <lineage>
        <taxon>Bacteria</taxon>
        <taxon>Pseudomonadati</taxon>
        <taxon>Pseudomonadota</taxon>
        <taxon>Gammaproteobacteria</taxon>
        <taxon>Nevskiales</taxon>
        <taxon>Nevskiaceae</taxon>
        <taxon>Hydrocarboniphaga</taxon>
    </lineage>
</organism>
<dbReference type="OrthoDB" id="5644489at2"/>
<proteinExistence type="predicted"/>
<dbReference type="STRING" id="490188.SAMN04488068_2984"/>
<name>A0A1M5RA31_9GAMM</name>
<dbReference type="GO" id="GO:0016874">
    <property type="term" value="F:ligase activity"/>
    <property type="evidence" value="ECO:0007669"/>
    <property type="project" value="UniProtKB-KW"/>
</dbReference>
<accession>A0A1M5RA31</accession>
<dbReference type="InterPro" id="IPR042520">
    <property type="entry name" value="GshA_N"/>
</dbReference>
<reference evidence="1 2" key="1">
    <citation type="submission" date="2016-11" db="EMBL/GenBank/DDBJ databases">
        <authorList>
            <person name="Jaros S."/>
            <person name="Januszkiewicz K."/>
            <person name="Wedrychowicz H."/>
        </authorList>
    </citation>
    <scope>NUCLEOTIDE SEQUENCE [LARGE SCALE GENOMIC DNA]</scope>
    <source>
        <strain evidence="1 2">CGMCC 1.7049</strain>
    </source>
</reference>
<keyword evidence="1" id="KW-0436">Ligase</keyword>
<dbReference type="NCBIfam" id="TIGR02049">
    <property type="entry name" value="gshA_ferroox"/>
    <property type="match status" value="1"/>
</dbReference>
<dbReference type="EMBL" id="FQWZ01000007">
    <property type="protein sequence ID" value="SHH23111.1"/>
    <property type="molecule type" value="Genomic_DNA"/>
</dbReference>
<keyword evidence="2" id="KW-1185">Reference proteome</keyword>
<evidence type="ECO:0000313" key="2">
    <source>
        <dbReference type="Proteomes" id="UP000199758"/>
    </source>
</evidence>
<evidence type="ECO:0000313" key="1">
    <source>
        <dbReference type="EMBL" id="SHH23111.1"/>
    </source>
</evidence>
<sequence>MADDALALTSGNTSPLLTFETQLLKQSADIEAWFRSQWHQTPPPFYCSVDLRNAGFKLAPVDTNLFPGGFNNLNPEFESVCVQAIQSAVERVCPTATGLLLVPENHTRNKFYLENVATLHDLIQKAGYHVRVGSLLPDLREPTELTLEISGRTLRLEPLQRSGDRVNVAGFDPCLVLLNNDLSGGIPEILQNLDQNVMPPQELGWHSRLKSSHFGYYREVAREFGAVAGIDSWWVDPLFRNCGQINFLKREGEECLISNVELLLEDIKEKYRQYDIKEQPFVIVKSDAGTYGMSVMTVRSVDELREMNRKARTHMSSAKEGRDVTGAIIQEGVYTFETWGAENHTAEPVVYMIDRFVVGGFYRVNEKRGNQENLNSPGMSFKPLPFESCCSHPDRTLSPDAMPNRAYAYGVVARLALLAAAREVAASHRLVAASKAA</sequence>